<organism evidence="1 2">
    <name type="scientific">Salegentibacter maritimus</name>
    <dbReference type="NCBI Taxonomy" id="2794347"/>
    <lineage>
        <taxon>Bacteria</taxon>
        <taxon>Pseudomonadati</taxon>
        <taxon>Bacteroidota</taxon>
        <taxon>Flavobacteriia</taxon>
        <taxon>Flavobacteriales</taxon>
        <taxon>Flavobacteriaceae</taxon>
        <taxon>Salegentibacter</taxon>
    </lineage>
</organism>
<sequence>MKARFFSILIILTIGFSCGKKVIQKNDLTQVNLNGKVKKVKSQLYELVQVNDTFKIGQKVNSRSLDRNELLEYNQNGNLVTSKEFLSNGNVINYSDYKYDQDNKLIKLEETDNYGKGSKITYEYFYNENDSLSKVIIKSDKYERIMKFDRTKKRTIKRTDFLEDTIAAIYVSKFDKNQNPIKQIEYQDTETPYRITERTYENNRLVKERIKEFRKWGTTEDEVIFEHFKNSYPSELENSSTNTIVQKIYKNNVEIEERWIPPKSEYSITTVQKFNLNGDLIAHMRIEQNDTIDIWQNEYKFDSNGNWIKKFSFKNDKPLTVLVREIEYY</sequence>
<gene>
    <name evidence="1" type="ORF">I6U50_15095</name>
</gene>
<dbReference type="EMBL" id="JAEHNY010000016">
    <property type="protein sequence ID" value="MBI6121351.1"/>
    <property type="molecule type" value="Genomic_DNA"/>
</dbReference>
<evidence type="ECO:0000313" key="1">
    <source>
        <dbReference type="EMBL" id="MBI6121351.1"/>
    </source>
</evidence>
<dbReference type="PROSITE" id="PS51257">
    <property type="entry name" value="PROKAR_LIPOPROTEIN"/>
    <property type="match status" value="1"/>
</dbReference>
<dbReference type="RefSeq" id="WP_198639453.1">
    <property type="nucleotide sequence ID" value="NZ_JAEHNY010000016.1"/>
</dbReference>
<name>A0ABS0TJY2_9FLAO</name>
<protein>
    <recommendedName>
        <fullName evidence="3">YD repeat-containing protein</fullName>
    </recommendedName>
</protein>
<accession>A0ABS0TJY2</accession>
<keyword evidence="2" id="KW-1185">Reference proteome</keyword>
<dbReference type="Proteomes" id="UP000635665">
    <property type="component" value="Unassembled WGS sequence"/>
</dbReference>
<comment type="caution">
    <text evidence="1">The sequence shown here is derived from an EMBL/GenBank/DDBJ whole genome shotgun (WGS) entry which is preliminary data.</text>
</comment>
<evidence type="ECO:0008006" key="3">
    <source>
        <dbReference type="Google" id="ProtNLM"/>
    </source>
</evidence>
<evidence type="ECO:0000313" key="2">
    <source>
        <dbReference type="Proteomes" id="UP000635665"/>
    </source>
</evidence>
<proteinExistence type="predicted"/>
<reference evidence="1 2" key="1">
    <citation type="submission" date="2020-12" db="EMBL/GenBank/DDBJ databases">
        <title>Salegentibacter orientalis sp. nov., isolated from costal sediment.</title>
        <authorList>
            <person name="Lian F.-B."/>
        </authorList>
    </citation>
    <scope>NUCLEOTIDE SEQUENCE [LARGE SCALE GENOMIC DNA]</scope>
    <source>
        <strain evidence="1 2">F60176</strain>
    </source>
</reference>